<evidence type="ECO:0000313" key="2">
    <source>
        <dbReference type="EMBL" id="RED75544.1"/>
    </source>
</evidence>
<keyword evidence="3" id="KW-1185">Reference proteome</keyword>
<dbReference type="Proteomes" id="UP000256977">
    <property type="component" value="Unassembled WGS sequence"/>
</dbReference>
<dbReference type="Pfam" id="PF13524">
    <property type="entry name" value="Glyco_trans_1_2"/>
    <property type="match status" value="1"/>
</dbReference>
<evidence type="ECO:0000313" key="3">
    <source>
        <dbReference type="Proteomes" id="UP000256977"/>
    </source>
</evidence>
<evidence type="ECO:0000259" key="1">
    <source>
        <dbReference type="Pfam" id="PF13524"/>
    </source>
</evidence>
<sequence>MAKVKRRPADRPRAAAYHRGWADGLASGKADGHWQGLCEYIVRTATPVPVKRPIHVLYVTSGKGFPYSPLDDGIIATLKEIAAKVTVAVPHEDIAAIAARERPDLLLVLDGMHLGLEKVCAVNGLGVRTAIWFTDDPYYTDITSGIAPNYYHVFTLERNCVPFYTERGCPRVSYLPLGVHHSAYRPRNTDRAMRGEVCFIGTAYWNRVAMFNQLMPLIAHRRLYISGMWWDRLADYGRWKHFIDLGNWMGPQPTSERYNAHKIVINSHRAHDDDTFNQNSAMITALSPNPRTFEISASATLQLTDCREDIAQHYVPGVEIVTYDSPEDLAAKAEYYLEHEEERKEIALKGLYRTLKDHTYVSRLSQLIDLTMNG</sequence>
<accession>A0A3D9JNF7</accession>
<dbReference type="AlphaFoldDB" id="A0A3D9JNF7"/>
<proteinExistence type="predicted"/>
<dbReference type="InterPro" id="IPR055259">
    <property type="entry name" value="YkvP/CgeB_Glyco_trans-like"/>
</dbReference>
<name>A0A3D9JNF7_9BACL</name>
<dbReference type="EMBL" id="QRDZ01000015">
    <property type="protein sequence ID" value="RED75544.1"/>
    <property type="molecule type" value="Genomic_DNA"/>
</dbReference>
<organism evidence="2 3">
    <name type="scientific">Cohnella phaseoli</name>
    <dbReference type="NCBI Taxonomy" id="456490"/>
    <lineage>
        <taxon>Bacteria</taxon>
        <taxon>Bacillati</taxon>
        <taxon>Bacillota</taxon>
        <taxon>Bacilli</taxon>
        <taxon>Bacillales</taxon>
        <taxon>Paenibacillaceae</taxon>
        <taxon>Cohnella</taxon>
    </lineage>
</organism>
<gene>
    <name evidence="2" type="ORF">DFP98_115160</name>
</gene>
<protein>
    <submittedName>
        <fullName evidence="2">Spore maturation protein CgeB</fullName>
    </submittedName>
</protein>
<feature type="domain" description="Spore protein YkvP/CgeB glycosyl transferase-like" evidence="1">
    <location>
        <begin position="218"/>
        <end position="369"/>
    </location>
</feature>
<reference evidence="2 3" key="1">
    <citation type="submission" date="2018-07" db="EMBL/GenBank/DDBJ databases">
        <title>Genomic Encyclopedia of Type Strains, Phase III (KMG-III): the genomes of soil and plant-associated and newly described type strains.</title>
        <authorList>
            <person name="Whitman W."/>
        </authorList>
    </citation>
    <scope>NUCLEOTIDE SEQUENCE [LARGE SCALE GENOMIC DNA]</scope>
    <source>
        <strain evidence="2 3">CECT 7287</strain>
    </source>
</reference>
<comment type="caution">
    <text evidence="2">The sequence shown here is derived from an EMBL/GenBank/DDBJ whole genome shotgun (WGS) entry which is preliminary data.</text>
</comment>